<keyword evidence="1" id="KW-0285">Flavoprotein</keyword>
<reference evidence="6" key="1">
    <citation type="submission" date="2020-04" db="EMBL/GenBank/DDBJ databases">
        <title>Draft genome resource of the tomato pathogen Pseudocercospora fuligena.</title>
        <authorList>
            <person name="Zaccaron A."/>
        </authorList>
    </citation>
    <scope>NUCLEOTIDE SEQUENCE</scope>
    <source>
        <strain evidence="6">PF001</strain>
    </source>
</reference>
<evidence type="ECO:0000259" key="5">
    <source>
        <dbReference type="Pfam" id="PF01494"/>
    </source>
</evidence>
<sequence length="429" mass="47323">MSTQDHEKFSVAIIGGGIGGLSLALGLLEVPNIDVQVYESAKEFSEVGLGVNIAPNSQQALAMLSPKTEAAFLAEVTHNQWESHAKVFTTNICGVKGPDDGKIITRQINKTGAASVHRAKFLAQLIKPFPKERAHFNKRLITIEQDDVRDTGKLTMHFKDGTTAQADAVIGADGIHSHTREAVLGPEITIKPHFTGCVCFRSIIPMARATEVLGAEYAQNCQLLCGPKAAIFSYPVEHGDSLNVIMMYFDHPEWTAEKWIVPSDKNELKHILAGWNKTAEGLIELMDAHNLEKWAMHDLPHLPFYHKGRIVLIGDAAHATTPFQGQGAGQAIEDALTLKTLLANVKTRSEIRPAFRAFDLARRARTQAVVTTSRRSGNIVGMIQEGIGSDLEKMKRELDTCYEWLWNRDLEDQNREALKLMSEAIGGYP</sequence>
<evidence type="ECO:0000313" key="7">
    <source>
        <dbReference type="Proteomes" id="UP000660729"/>
    </source>
</evidence>
<keyword evidence="2" id="KW-0274">FAD</keyword>
<dbReference type="InterPro" id="IPR036188">
    <property type="entry name" value="FAD/NAD-bd_sf"/>
</dbReference>
<dbReference type="Gene3D" id="3.50.50.60">
    <property type="entry name" value="FAD/NAD(P)-binding domain"/>
    <property type="match status" value="1"/>
</dbReference>
<dbReference type="AlphaFoldDB" id="A0A8H6RAU7"/>
<keyword evidence="3" id="KW-0560">Oxidoreductase</keyword>
<dbReference type="EMBL" id="JABCIY010000209">
    <property type="protein sequence ID" value="KAF7188475.1"/>
    <property type="molecule type" value="Genomic_DNA"/>
</dbReference>
<protein>
    <submittedName>
        <fullName evidence="6">6-methylsalicylic acid decarboxylase atA</fullName>
    </submittedName>
</protein>
<feature type="domain" description="FAD-binding" evidence="5">
    <location>
        <begin position="9"/>
        <end position="371"/>
    </location>
</feature>
<keyword evidence="4" id="KW-1133">Transmembrane helix</keyword>
<comment type="caution">
    <text evidence="6">The sequence shown here is derived from an EMBL/GenBank/DDBJ whole genome shotgun (WGS) entry which is preliminary data.</text>
</comment>
<gene>
    <name evidence="6" type="ORF">HII31_10137</name>
</gene>
<evidence type="ECO:0000313" key="6">
    <source>
        <dbReference type="EMBL" id="KAF7188475.1"/>
    </source>
</evidence>
<dbReference type="GO" id="GO:0044550">
    <property type="term" value="P:secondary metabolite biosynthetic process"/>
    <property type="evidence" value="ECO:0007669"/>
    <property type="project" value="TreeGrafter"/>
</dbReference>
<dbReference type="OrthoDB" id="417877at2759"/>
<proteinExistence type="predicted"/>
<accession>A0A8H6RAU7</accession>
<evidence type="ECO:0000256" key="4">
    <source>
        <dbReference type="SAM" id="Phobius"/>
    </source>
</evidence>
<dbReference type="SUPFAM" id="SSF51905">
    <property type="entry name" value="FAD/NAD(P)-binding domain"/>
    <property type="match status" value="1"/>
</dbReference>
<dbReference type="Pfam" id="PF01494">
    <property type="entry name" value="FAD_binding_3"/>
    <property type="match status" value="1"/>
</dbReference>
<feature type="transmembrane region" description="Helical" evidence="4">
    <location>
        <begin position="9"/>
        <end position="28"/>
    </location>
</feature>
<keyword evidence="4" id="KW-0472">Membrane</keyword>
<dbReference type="InterPro" id="IPR002938">
    <property type="entry name" value="FAD-bd"/>
</dbReference>
<name>A0A8H6RAU7_9PEZI</name>
<dbReference type="GO" id="GO:0016491">
    <property type="term" value="F:oxidoreductase activity"/>
    <property type="evidence" value="ECO:0007669"/>
    <property type="project" value="UniProtKB-KW"/>
</dbReference>
<evidence type="ECO:0000256" key="1">
    <source>
        <dbReference type="ARBA" id="ARBA00022630"/>
    </source>
</evidence>
<dbReference type="PRINTS" id="PR00420">
    <property type="entry name" value="RNGMNOXGNASE"/>
</dbReference>
<dbReference type="Proteomes" id="UP000660729">
    <property type="component" value="Unassembled WGS sequence"/>
</dbReference>
<dbReference type="PANTHER" id="PTHR46720">
    <property type="entry name" value="HYDROXYLASE, PUTATIVE (AFU_ORTHOLOGUE AFUA_3G01460)-RELATED"/>
    <property type="match status" value="1"/>
</dbReference>
<organism evidence="6 7">
    <name type="scientific">Pseudocercospora fuligena</name>
    <dbReference type="NCBI Taxonomy" id="685502"/>
    <lineage>
        <taxon>Eukaryota</taxon>
        <taxon>Fungi</taxon>
        <taxon>Dikarya</taxon>
        <taxon>Ascomycota</taxon>
        <taxon>Pezizomycotina</taxon>
        <taxon>Dothideomycetes</taxon>
        <taxon>Dothideomycetidae</taxon>
        <taxon>Mycosphaerellales</taxon>
        <taxon>Mycosphaerellaceae</taxon>
        <taxon>Pseudocercospora</taxon>
    </lineage>
</organism>
<keyword evidence="7" id="KW-1185">Reference proteome</keyword>
<evidence type="ECO:0000256" key="2">
    <source>
        <dbReference type="ARBA" id="ARBA00022827"/>
    </source>
</evidence>
<dbReference type="InterPro" id="IPR051104">
    <property type="entry name" value="FAD_monoxygenase"/>
</dbReference>
<dbReference type="SUPFAM" id="SSF54373">
    <property type="entry name" value="FAD-linked reductases, C-terminal domain"/>
    <property type="match status" value="1"/>
</dbReference>
<keyword evidence="4" id="KW-0812">Transmembrane</keyword>
<dbReference type="PANTHER" id="PTHR46720:SF3">
    <property type="entry name" value="FAD-BINDING DOMAIN-CONTAINING PROTEIN-RELATED"/>
    <property type="match status" value="1"/>
</dbReference>
<evidence type="ECO:0000256" key="3">
    <source>
        <dbReference type="ARBA" id="ARBA00023002"/>
    </source>
</evidence>
<dbReference type="GO" id="GO:0071949">
    <property type="term" value="F:FAD binding"/>
    <property type="evidence" value="ECO:0007669"/>
    <property type="project" value="InterPro"/>
</dbReference>